<reference evidence="1 2" key="1">
    <citation type="submission" date="2010-02" db="EMBL/GenBank/DDBJ databases">
        <title>The Genome Sequence of Prevotella oris strain C735.</title>
        <authorList>
            <consortium name="The Broad Institute Genome Sequencing Platform"/>
            <person name="Ward D."/>
            <person name="Feldgarden M."/>
            <person name="Earl A."/>
            <person name="Young S.K."/>
            <person name="Zeng Q."/>
            <person name="Koehrsen M."/>
            <person name="Alvarado L."/>
            <person name="Berlin A."/>
            <person name="Bochicchio J."/>
            <person name="Borenstein D."/>
            <person name="Chapman S.B."/>
            <person name="Chen Z."/>
            <person name="Engels R."/>
            <person name="Freedman E."/>
            <person name="Gellesch M."/>
            <person name="Goldberg J."/>
            <person name="Griggs A."/>
            <person name="Gujja S."/>
            <person name="Heilman E."/>
            <person name="Heiman D."/>
            <person name="Hepburn T."/>
            <person name="Howarth C."/>
            <person name="Jen D."/>
            <person name="Larson L."/>
            <person name="Mehta T."/>
            <person name="Park D."/>
            <person name="Pearson M."/>
            <person name="Roberts A."/>
            <person name="Saif S."/>
            <person name="Shea T."/>
            <person name="Shenoy N."/>
            <person name="Sisk P."/>
            <person name="Stolte C."/>
            <person name="Sykes S."/>
            <person name="Thomson T."/>
            <person name="Walk T."/>
            <person name="White J."/>
            <person name="Yandava C."/>
            <person name="Sibley C.D."/>
            <person name="Field T.R."/>
            <person name="Grinwis M."/>
            <person name="Eshaghurshan C.S."/>
            <person name="Surette M.G."/>
            <person name="Haas B."/>
            <person name="Nusbaum C."/>
            <person name="Birren B."/>
        </authorList>
    </citation>
    <scope>NUCLEOTIDE SEQUENCE [LARGE SCALE GENOMIC DNA]</scope>
    <source>
        <strain evidence="1 2">C735</strain>
    </source>
</reference>
<protein>
    <submittedName>
        <fullName evidence="1">Uncharacterized protein</fullName>
    </submittedName>
</protein>
<dbReference type="AlphaFoldDB" id="D7NE13"/>
<gene>
    <name evidence="1" type="ORF">HMPREF0665_01787</name>
</gene>
<keyword evidence="2" id="KW-1185">Reference proteome</keyword>
<evidence type="ECO:0000313" key="2">
    <source>
        <dbReference type="Proteomes" id="UP000003805"/>
    </source>
</evidence>
<sequence length="76" mass="8701">MRAAHKEVNMRYKNVAGLIGHWEHLMGKEAALNRLRSMRDYARQCLKAHPHEKCADALDDNMCLIEAVIAEAEELL</sequence>
<dbReference type="HOGENOM" id="CLU_2651433_0_0_10"/>
<evidence type="ECO:0000313" key="1">
    <source>
        <dbReference type="EMBL" id="EFI48160.1"/>
    </source>
</evidence>
<accession>D7NE13</accession>
<organism evidence="1 2">
    <name type="scientific">Segatella oris C735</name>
    <dbReference type="NCBI Taxonomy" id="563008"/>
    <lineage>
        <taxon>Bacteria</taxon>
        <taxon>Pseudomonadati</taxon>
        <taxon>Bacteroidota</taxon>
        <taxon>Bacteroidia</taxon>
        <taxon>Bacteroidales</taxon>
        <taxon>Prevotellaceae</taxon>
        <taxon>Segatella</taxon>
    </lineage>
</organism>
<name>D7NE13_9BACT</name>
<dbReference type="EMBL" id="GL349569">
    <property type="protein sequence ID" value="EFI48160.1"/>
    <property type="molecule type" value="Genomic_DNA"/>
</dbReference>
<proteinExistence type="predicted"/>
<dbReference type="Proteomes" id="UP000003805">
    <property type="component" value="Unassembled WGS sequence"/>
</dbReference>